<evidence type="ECO:0000256" key="17">
    <source>
        <dbReference type="SAM" id="MobiDB-lite"/>
    </source>
</evidence>
<organism evidence="18 19">
    <name type="scientific">Polypterus senegalus</name>
    <name type="common">Senegal bichir</name>
    <dbReference type="NCBI Taxonomy" id="55291"/>
    <lineage>
        <taxon>Eukaryota</taxon>
        <taxon>Metazoa</taxon>
        <taxon>Chordata</taxon>
        <taxon>Craniata</taxon>
        <taxon>Vertebrata</taxon>
        <taxon>Euteleostomi</taxon>
        <taxon>Actinopterygii</taxon>
        <taxon>Polypteriformes</taxon>
        <taxon>Polypteridae</taxon>
        <taxon>Polypterus</taxon>
    </lineage>
</organism>
<evidence type="ECO:0000256" key="1">
    <source>
        <dbReference type="ARBA" id="ARBA00004323"/>
    </source>
</evidence>
<dbReference type="InterPro" id="IPR038578">
    <property type="entry name" value="GT29-like_sf"/>
</dbReference>
<evidence type="ECO:0000256" key="4">
    <source>
        <dbReference type="ARBA" id="ARBA00022676"/>
    </source>
</evidence>
<comment type="catalytic activity">
    <reaction evidence="15">
        <text>a 3-O-[N-acetyl-alpha-neuraminyl-(2-&gt;3)-beta-D-galactosyl-(1-&gt;3)-N-acetyl-alpha-D-galactosaminyl]-L-threonyl-[protein] + CMP-N-acetyl-beta-neuraminate = a 3-O-{alpha-Neu5Ac-(2-&gt;3)-beta-D-Gal-(1-&gt;3)-[alpha-Neu5Ac-(2-&gt;6)]-alpha-D-GalNAc}-L-threonyl-[protein] + CMP + H(+)</text>
        <dbReference type="Rhea" id="RHEA:81659"/>
        <dbReference type="Rhea" id="RHEA-COMP:14417"/>
        <dbReference type="Rhea" id="RHEA-COMP:16763"/>
        <dbReference type="ChEBI" id="CHEBI:15378"/>
        <dbReference type="ChEBI" id="CHEBI:57812"/>
        <dbReference type="ChEBI" id="CHEBI:60377"/>
        <dbReference type="ChEBI" id="CHEBI:139598"/>
        <dbReference type="ChEBI" id="CHEBI:156398"/>
    </reaction>
    <physiologicalReaction direction="left-to-right" evidence="15">
        <dbReference type="Rhea" id="RHEA:81660"/>
    </physiologicalReaction>
</comment>
<name>A0A8X7X4K7_POLSE</name>
<reference evidence="18 19" key="1">
    <citation type="journal article" date="2021" name="Cell">
        <title>Tracing the genetic footprints of vertebrate landing in non-teleost ray-finned fishes.</title>
        <authorList>
            <person name="Bi X."/>
            <person name="Wang K."/>
            <person name="Yang L."/>
            <person name="Pan H."/>
            <person name="Jiang H."/>
            <person name="Wei Q."/>
            <person name="Fang M."/>
            <person name="Yu H."/>
            <person name="Zhu C."/>
            <person name="Cai Y."/>
            <person name="He Y."/>
            <person name="Gan X."/>
            <person name="Zeng H."/>
            <person name="Yu D."/>
            <person name="Zhu Y."/>
            <person name="Jiang H."/>
            <person name="Qiu Q."/>
            <person name="Yang H."/>
            <person name="Zhang Y.E."/>
            <person name="Wang W."/>
            <person name="Zhu M."/>
            <person name="He S."/>
            <person name="Zhang G."/>
        </authorList>
    </citation>
    <scope>NUCLEOTIDE SEQUENCE [LARGE SCALE GENOMIC DNA]</scope>
    <source>
        <strain evidence="18">Bchr_013</strain>
    </source>
</reference>
<keyword evidence="8" id="KW-1133">Transmembrane helix</keyword>
<dbReference type="InterPro" id="IPR001675">
    <property type="entry name" value="Glyco_trans_29"/>
</dbReference>
<keyword evidence="5" id="KW-0808">Transferase</keyword>
<evidence type="ECO:0000313" key="19">
    <source>
        <dbReference type="Proteomes" id="UP000886611"/>
    </source>
</evidence>
<dbReference type="PANTHER" id="PTHR45941:SF1">
    <property type="entry name" value="ALPHA-N-ACETYLGALACTOSAMINIDE ALPHA-2,6-SIALYLTRANSFERASE 1"/>
    <property type="match status" value="1"/>
</dbReference>
<keyword evidence="12" id="KW-0325">Glycoprotein</keyword>
<comment type="similarity">
    <text evidence="3">Belongs to the glycosyltransferase 29 family.</text>
</comment>
<evidence type="ECO:0000256" key="12">
    <source>
        <dbReference type="ARBA" id="ARBA00023180"/>
    </source>
</evidence>
<evidence type="ECO:0000256" key="5">
    <source>
        <dbReference type="ARBA" id="ARBA00022679"/>
    </source>
</evidence>
<evidence type="ECO:0000256" key="15">
    <source>
        <dbReference type="ARBA" id="ARBA00050664"/>
    </source>
</evidence>
<feature type="compositionally biased region" description="Polar residues" evidence="17">
    <location>
        <begin position="34"/>
        <end position="44"/>
    </location>
</feature>
<keyword evidence="7" id="KW-0735">Signal-anchor</keyword>
<dbReference type="GO" id="GO:0000139">
    <property type="term" value="C:Golgi membrane"/>
    <property type="evidence" value="ECO:0007669"/>
    <property type="project" value="UniProtKB-SubCell"/>
</dbReference>
<comment type="pathway">
    <text evidence="2">Protein modification; protein glycosylation.</text>
</comment>
<comment type="catalytic activity">
    <reaction evidence="16">
        <text>a 3-O-[N-acetyl-alpha-D-galactosaminyl]-L-threonyl-[protein] + CMP-N-acetyl-beta-neuraminate = a 3-O-[N-acetyl-alpha-neuraminosyl-(2-&gt;6)-N-acetyl-alpha-D-galactosaminyl]-L-threonyl-[protein] + CMP + H(+)</text>
        <dbReference type="Rhea" id="RHEA:81643"/>
        <dbReference type="Rhea" id="RHEA-COMP:11689"/>
        <dbReference type="Rhea" id="RHEA-COMP:19720"/>
        <dbReference type="ChEBI" id="CHEBI:15378"/>
        <dbReference type="ChEBI" id="CHEBI:57812"/>
        <dbReference type="ChEBI" id="CHEBI:60377"/>
        <dbReference type="ChEBI" id="CHEBI:87075"/>
        <dbReference type="ChEBI" id="CHEBI:231970"/>
    </reaction>
    <physiologicalReaction direction="left-to-right" evidence="16">
        <dbReference type="Rhea" id="RHEA:81644"/>
    </physiologicalReaction>
</comment>
<keyword evidence="11" id="KW-1015">Disulfide bond</keyword>
<dbReference type="Gene3D" id="3.90.1480.20">
    <property type="entry name" value="Glycosyl transferase family 29"/>
    <property type="match status" value="2"/>
</dbReference>
<gene>
    <name evidence="18" type="ORF">GTO96_0011530</name>
</gene>
<protein>
    <recommendedName>
        <fullName evidence="14">alpha-N-acetylgalactosaminide alpha-2,6-sialyltransferase</fullName>
        <ecNumber evidence="14">2.4.3.3</ecNumber>
    </recommendedName>
</protein>
<feature type="region of interest" description="Disordered" evidence="17">
    <location>
        <begin position="375"/>
        <end position="404"/>
    </location>
</feature>
<dbReference type="EMBL" id="JAATIS010004753">
    <property type="protein sequence ID" value="KAG2461019.1"/>
    <property type="molecule type" value="Genomic_DNA"/>
</dbReference>
<evidence type="ECO:0000256" key="9">
    <source>
        <dbReference type="ARBA" id="ARBA00023034"/>
    </source>
</evidence>
<feature type="region of interest" description="Disordered" evidence="17">
    <location>
        <begin position="22"/>
        <end position="44"/>
    </location>
</feature>
<evidence type="ECO:0000256" key="10">
    <source>
        <dbReference type="ARBA" id="ARBA00023136"/>
    </source>
</evidence>
<accession>A0A8X7X4K7</accession>
<keyword evidence="10" id="KW-0472">Membrane</keyword>
<comment type="caution">
    <text evidence="18">The sequence shown here is derived from an EMBL/GenBank/DDBJ whole genome shotgun (WGS) entry which is preliminary data.</text>
</comment>
<dbReference type="PANTHER" id="PTHR45941">
    <property type="entry name" value="ALPHA-N-ACETYLGALACTOSAMINIDE ALPHA-2,6-SIALYLTRANSFERASE 2-LIKE-RELATED"/>
    <property type="match status" value="1"/>
</dbReference>
<evidence type="ECO:0000256" key="2">
    <source>
        <dbReference type="ARBA" id="ARBA00004922"/>
    </source>
</evidence>
<evidence type="ECO:0000256" key="6">
    <source>
        <dbReference type="ARBA" id="ARBA00022692"/>
    </source>
</evidence>
<keyword evidence="19" id="KW-1185">Reference proteome</keyword>
<keyword evidence="6" id="KW-0812">Transmembrane</keyword>
<sequence>MICVEVDEEVFYKNIGIFLKSSDDQQKQPPRSEPQGNKPTTQKVVVTTRPDVQNGKNQKRTPVSNHMTTRKPYGVKDFTLYPVWPDEEEYHRDPVVENWNCPVNLRKSEVSWFKEAFIPNVGFFMHKEHFNEKEWRRLEKFNPPYGWMGADYKDVKEAVEVMPSLTEQKLLLTPTSKDGCIRCAAVGNGGILNGSRKGQEIDSHDYVFRVNGAIIKGFETDVGSKTSFYVHTAHTMTASLYVYKKDGFTKVPVDKDTKFILLPEGRRDYEWMKALYQNTTVSKGYFHRKRPATYFGDHFTMDKYFVIHPDFSRYLKNRNTKSAAVKTAVKKRMVCIEVDEEVFLKNIGLFLQTPEELANQTSKTQDMAAKAGLDIQQSQLQGNTSQSNQTTTRKPYNPKDFSQYPVWPDEDEYHRDPMEERKTCPVSLRKSNVDWFKKAFIPDVGIFMHKEHFSEPEWKRLEKFNPPYGWMGTNYQDVKDAVESMPSLAKQKILLTTKSRDGCIRCAVVGNGGILNGSRKGQEIDSHDYVFRIGQTSPSSFADFLISSTQDTKYILLPEGGRDYEWMKALYRNTTVEKGRFRRRWPVKYFGENFTMDKYLVIHPDFSRYIMNRYMKSKALSRRQWDIYRPTTGAFSLMTALHLCDVVNAYGYITEDYKKYSDHYFDTKYKKTVFYINHDFSLEMKTWRMFHDAKLFNLYHKS</sequence>
<evidence type="ECO:0000256" key="7">
    <source>
        <dbReference type="ARBA" id="ARBA00022968"/>
    </source>
</evidence>
<feature type="non-terminal residue" evidence="18">
    <location>
        <position position="1"/>
    </location>
</feature>
<feature type="non-terminal residue" evidence="18">
    <location>
        <position position="702"/>
    </location>
</feature>
<evidence type="ECO:0000256" key="3">
    <source>
        <dbReference type="ARBA" id="ARBA00006003"/>
    </source>
</evidence>
<dbReference type="Proteomes" id="UP000886611">
    <property type="component" value="Unassembled WGS sequence"/>
</dbReference>
<evidence type="ECO:0000256" key="13">
    <source>
        <dbReference type="ARBA" id="ARBA00036348"/>
    </source>
</evidence>
<evidence type="ECO:0000313" key="18">
    <source>
        <dbReference type="EMBL" id="KAG2461019.1"/>
    </source>
</evidence>
<keyword evidence="4 18" id="KW-0328">Glycosyltransferase</keyword>
<evidence type="ECO:0000256" key="14">
    <source>
        <dbReference type="ARBA" id="ARBA00039109"/>
    </source>
</evidence>
<proteinExistence type="inferred from homology"/>
<dbReference type="EC" id="2.4.3.3" evidence="14"/>
<dbReference type="GO" id="GO:0009312">
    <property type="term" value="P:oligosaccharide biosynthetic process"/>
    <property type="evidence" value="ECO:0007669"/>
    <property type="project" value="TreeGrafter"/>
</dbReference>
<dbReference type="AlphaFoldDB" id="A0A8X7X4K7"/>
<dbReference type="GO" id="GO:0001665">
    <property type="term" value="F:alpha-N-acetylgalactosaminide alpha-2,6-sialyltransferase activity"/>
    <property type="evidence" value="ECO:0007669"/>
    <property type="project" value="UniProtKB-EC"/>
</dbReference>
<comment type="catalytic activity">
    <reaction evidence="13">
        <text>a beta-D-galactosyl-(1-&gt;3)-N-acetyl-alpha-D-galactosaminyl derivative + CMP-N-acetyl-beta-neuraminate = a beta-D-galactosyl-(1-&gt;3)-[N-acetyl-alpha-neuraminyl-(2-&gt;6)]-N-acetyl-alpha-D-galactosaminyl derivative + CMP + H(+)</text>
        <dbReference type="Rhea" id="RHEA:11136"/>
        <dbReference type="ChEBI" id="CHEBI:15378"/>
        <dbReference type="ChEBI" id="CHEBI:57812"/>
        <dbReference type="ChEBI" id="CHEBI:60377"/>
        <dbReference type="ChEBI" id="CHEBI:133470"/>
        <dbReference type="ChEBI" id="CHEBI:140764"/>
        <dbReference type="EC" id="2.4.3.3"/>
    </reaction>
    <physiologicalReaction direction="left-to-right" evidence="13">
        <dbReference type="Rhea" id="RHEA:11137"/>
    </physiologicalReaction>
</comment>
<dbReference type="Pfam" id="PF00777">
    <property type="entry name" value="Glyco_transf_29"/>
    <property type="match status" value="3"/>
</dbReference>
<keyword evidence="9" id="KW-0333">Golgi apparatus</keyword>
<feature type="compositionally biased region" description="Low complexity" evidence="17">
    <location>
        <begin position="376"/>
        <end position="392"/>
    </location>
</feature>
<evidence type="ECO:0000256" key="8">
    <source>
        <dbReference type="ARBA" id="ARBA00022989"/>
    </source>
</evidence>
<evidence type="ECO:0000256" key="16">
    <source>
        <dbReference type="ARBA" id="ARBA00052285"/>
    </source>
</evidence>
<evidence type="ECO:0000256" key="11">
    <source>
        <dbReference type="ARBA" id="ARBA00023157"/>
    </source>
</evidence>
<comment type="subcellular location">
    <subcellularLocation>
        <location evidence="1">Golgi apparatus membrane</location>
        <topology evidence="1">Single-pass type II membrane protein</topology>
    </subcellularLocation>
</comment>